<dbReference type="Proteomes" id="UP000238196">
    <property type="component" value="Unassembled WGS sequence"/>
</dbReference>
<dbReference type="PANTHER" id="PTHR30634:SF14">
    <property type="match status" value="1"/>
</dbReference>
<dbReference type="InterPro" id="IPR043737">
    <property type="entry name" value="DUF5682"/>
</dbReference>
<dbReference type="PANTHER" id="PTHR30634">
    <property type="entry name" value="OUTER MEMBRANE LOLAB LIPOPROTEIN INSERTION APPARATUS"/>
    <property type="match status" value="1"/>
</dbReference>
<reference evidence="1 2" key="1">
    <citation type="submission" date="2018-02" db="EMBL/GenBank/DDBJ databases">
        <title>novel marine gammaproteobacteria from coastal saline agro ecosystem.</title>
        <authorList>
            <person name="Krishnan R."/>
            <person name="Ramesh Kumar N."/>
        </authorList>
    </citation>
    <scope>NUCLEOTIDE SEQUENCE [LARGE SCALE GENOMIC DNA]</scope>
    <source>
        <strain evidence="1 2">228</strain>
    </source>
</reference>
<accession>A0A2S5KVP0</accession>
<name>A0A2S5KVP0_9PROT</name>
<dbReference type="Pfam" id="PF18934">
    <property type="entry name" value="DUF5682"/>
    <property type="match status" value="1"/>
</dbReference>
<protein>
    <recommendedName>
        <fullName evidence="3">4-aminobutyrate aminotransferase</fullName>
    </recommendedName>
</protein>
<dbReference type="InterPro" id="IPR050458">
    <property type="entry name" value="LolB"/>
</dbReference>
<evidence type="ECO:0000313" key="2">
    <source>
        <dbReference type="Proteomes" id="UP000238196"/>
    </source>
</evidence>
<sequence>MPDSPFHLFGIRHHGPGCARSLVSALERLAPDCILLEGPVEAEPLLPYLSDPQLQPPLALLISAADEPQRAAFYPFATFSPEWQAMQYAQRQGVPLRFMDLPVANSLALSTTAATTATVAEEESPALPEEDSAAARHVRQDPLDWLGRAAGYDSGESWWNRLVEERQDHLELFDAIAEAMATVRAASPAATGAYGYREQLREAAMRRTMRQAQKEGYQRIAVICGAWHLSALSSLPAARADNELLKGLEKIKTQCTWVPWSYSHLSEQSGYAAGVLSPQWYEYIWHYPEPQERATRWLATAARLLREHQLDCSSAQVIDALRLANSLAGMRGYAHAGLEELLEALQACVCMGETAPLALIREQLVIGQQLGSIPASVPSIPLQQDIERWQKRLRLKAEVAHKVLDLDLRKDNDLARSHLLHRLNILGIGWGSLQGQGQSGKGSFHEVWGLQWDPHFALTIITVSHWGSTLEQAAAARLVSGVTEGIALAELASRLQQALLADLAEAIAPLTQALADSASLSADAAELMRTIEPLVRIARYGNVRNTRSELVEQVLHSLIPRAALALPGSCKALDDEAAHRHGDIVAQAHQAILLLANDSLSEYWWQALQQLAMADSDHGYLSGLACNLLQGQQWSADQTRHYLGRALSAGVAVSQAAAWLEGFLHQGGMVLLHDDALWQLVNEWLLSLSEEHFLHVLPLVRRRLSEFSPHERRQLAERARHGAPRQPSSLQLELDQQRAALTLPLLRQLLGVAS</sequence>
<proteinExistence type="predicted"/>
<dbReference type="EMBL" id="PRLP01000008">
    <property type="protein sequence ID" value="PPC78914.1"/>
    <property type="molecule type" value="Genomic_DNA"/>
</dbReference>
<comment type="caution">
    <text evidence="1">The sequence shown here is derived from an EMBL/GenBank/DDBJ whole genome shotgun (WGS) entry which is preliminary data.</text>
</comment>
<gene>
    <name evidence="1" type="ORF">C4K68_02620</name>
</gene>
<dbReference type="AlphaFoldDB" id="A0A2S5KVP0"/>
<evidence type="ECO:0008006" key="3">
    <source>
        <dbReference type="Google" id="ProtNLM"/>
    </source>
</evidence>
<evidence type="ECO:0000313" key="1">
    <source>
        <dbReference type="EMBL" id="PPC78914.1"/>
    </source>
</evidence>
<organism evidence="1 2">
    <name type="scientific">Proteobacteria bacterium 228</name>
    <dbReference type="NCBI Taxonomy" id="2083153"/>
    <lineage>
        <taxon>Bacteria</taxon>
        <taxon>Pseudomonadati</taxon>
        <taxon>Pseudomonadota</taxon>
    </lineage>
</organism>
<dbReference type="OrthoDB" id="9768066at2"/>